<organism evidence="4 5">
    <name type="scientific">Moraxella nonliquefaciens</name>
    <dbReference type="NCBI Taxonomy" id="478"/>
    <lineage>
        <taxon>Bacteria</taxon>
        <taxon>Pseudomonadati</taxon>
        <taxon>Pseudomonadota</taxon>
        <taxon>Gammaproteobacteria</taxon>
        <taxon>Moraxellales</taxon>
        <taxon>Moraxellaceae</taxon>
        <taxon>Moraxella</taxon>
    </lineage>
</organism>
<dbReference type="PANTHER" id="PTHR43656">
    <property type="entry name" value="BINDING OXIDOREDUCTASE, PUTATIVE (AFU_ORTHOLOGUE AFUA_2G08260)-RELATED"/>
    <property type="match status" value="1"/>
</dbReference>
<evidence type="ECO:0000313" key="5">
    <source>
        <dbReference type="Proteomes" id="UP000092671"/>
    </source>
</evidence>
<dbReference type="Pfam" id="PF00724">
    <property type="entry name" value="Oxidored_FMN"/>
    <property type="match status" value="1"/>
</dbReference>
<dbReference type="OrthoDB" id="8523426at2"/>
<evidence type="ECO:0000256" key="1">
    <source>
        <dbReference type="ARBA" id="ARBA00022630"/>
    </source>
</evidence>
<dbReference type="InterPro" id="IPR001155">
    <property type="entry name" value="OxRdtase_FMN_N"/>
</dbReference>
<name>A0A1B8PJF8_MORNO</name>
<dbReference type="GO" id="GO:0010181">
    <property type="term" value="F:FMN binding"/>
    <property type="evidence" value="ECO:0007669"/>
    <property type="project" value="InterPro"/>
</dbReference>
<comment type="caution">
    <text evidence="4">The sequence shown here is derived from an EMBL/GenBank/DDBJ whole genome shotgun (WGS) entry which is preliminary data.</text>
</comment>
<dbReference type="PANTHER" id="PTHR43656:SF2">
    <property type="entry name" value="BINDING OXIDOREDUCTASE, PUTATIVE (AFU_ORTHOLOGUE AFUA_2G08260)-RELATED"/>
    <property type="match status" value="1"/>
</dbReference>
<accession>A0A1B8PJF8</accession>
<dbReference type="GO" id="GO:0016491">
    <property type="term" value="F:oxidoreductase activity"/>
    <property type="evidence" value="ECO:0007669"/>
    <property type="project" value="UniProtKB-KW"/>
</dbReference>
<gene>
    <name evidence="4" type="ORF">A9Z60_02570</name>
</gene>
<keyword evidence="2" id="KW-0560">Oxidoreductase</keyword>
<dbReference type="AlphaFoldDB" id="A0A1B8PJF8"/>
<dbReference type="RefSeq" id="WP_066893046.1">
    <property type="nucleotide sequence ID" value="NZ_LZDN01000012.1"/>
</dbReference>
<dbReference type="CDD" id="cd04735">
    <property type="entry name" value="OYE_like_4_FMN"/>
    <property type="match status" value="1"/>
</dbReference>
<keyword evidence="1" id="KW-0285">Flavoprotein</keyword>
<evidence type="ECO:0000256" key="2">
    <source>
        <dbReference type="ARBA" id="ARBA00023002"/>
    </source>
</evidence>
<dbReference type="SUPFAM" id="SSF51395">
    <property type="entry name" value="FMN-linked oxidoreductases"/>
    <property type="match status" value="1"/>
</dbReference>
<protein>
    <submittedName>
        <fullName evidence="4">NADH-dependent flavin oxidoreductase</fullName>
    </submittedName>
</protein>
<evidence type="ECO:0000313" key="4">
    <source>
        <dbReference type="EMBL" id="OBX50800.1"/>
    </source>
</evidence>
<feature type="domain" description="NADH:flavin oxidoreductase/NADH oxidase N-terminal" evidence="3">
    <location>
        <begin position="7"/>
        <end position="330"/>
    </location>
</feature>
<dbReference type="Proteomes" id="UP000092671">
    <property type="component" value="Unassembled WGS sequence"/>
</dbReference>
<dbReference type="EMBL" id="LZDN01000012">
    <property type="protein sequence ID" value="OBX50800.1"/>
    <property type="molecule type" value="Genomic_DNA"/>
</dbReference>
<dbReference type="InterPro" id="IPR013785">
    <property type="entry name" value="Aldolase_TIM"/>
</dbReference>
<sequence>MTDTTPLFSPFTLNNGVEIRNRLVVTPMTHYASNPDGTLSDEEQAFLTGRADDFGIFITAATLVHPSGKAFVGQPCAYDESHLASLTKIASIIKQGGAKPILQIHHGGYQSLAQFGEVIAPSAMDDGTQSARAMSVDEIQAIIKGFGVATDLAIRAGFDGVEIHGANNYLIQQFFSPQANKRDDEWGGSLENRLRFPKCVIKTVNDVKAKHNKPEFIVGYRFSPEEAGDDGLTMADTFDLIDALVHEPLQYLHVSLWDFYKKARRGADTNLTRIEQLHERIGGKLPLIGVGCLLSADDVVRAYDTGWAEFIAVGKAVMINPNFATLLKAGDTDKIATHIDPERNDIYKIPNQLWAYQQKGLAYLPPLKGKEWQPLDI</sequence>
<reference evidence="4 5" key="1">
    <citation type="submission" date="2016-06" db="EMBL/GenBank/DDBJ databases">
        <title>Draft genome of Moraxella nonliquefaciens CCUG 60284.</title>
        <authorList>
            <person name="Salva-Serra F."/>
            <person name="Engstrom-Jakobsson H."/>
            <person name="Thorell K."/>
            <person name="Gonzales-Siles L."/>
            <person name="Karlsson R."/>
            <person name="Boulund F."/>
            <person name="Engstrand L."/>
            <person name="Kristiansson E."/>
            <person name="Moore E."/>
        </authorList>
    </citation>
    <scope>NUCLEOTIDE SEQUENCE [LARGE SCALE GENOMIC DNA]</scope>
    <source>
        <strain evidence="4 5">CCUG 60284</strain>
    </source>
</reference>
<proteinExistence type="predicted"/>
<dbReference type="InterPro" id="IPR051799">
    <property type="entry name" value="NADH_flavin_oxidoreductase"/>
</dbReference>
<evidence type="ECO:0000259" key="3">
    <source>
        <dbReference type="Pfam" id="PF00724"/>
    </source>
</evidence>
<dbReference type="Gene3D" id="3.20.20.70">
    <property type="entry name" value="Aldolase class I"/>
    <property type="match status" value="1"/>
</dbReference>